<evidence type="ECO:0000313" key="2">
    <source>
        <dbReference type="Proteomes" id="UP000683925"/>
    </source>
</evidence>
<accession>A0A8S1WFZ8</accession>
<dbReference type="EMBL" id="CAJJDP010000089">
    <property type="protein sequence ID" value="CAD8187642.1"/>
    <property type="molecule type" value="Genomic_DNA"/>
</dbReference>
<dbReference type="AlphaFoldDB" id="A0A8S1WFZ8"/>
<comment type="caution">
    <text evidence="1">The sequence shown here is derived from an EMBL/GenBank/DDBJ whole genome shotgun (WGS) entry which is preliminary data.</text>
</comment>
<dbReference type="Proteomes" id="UP000683925">
    <property type="component" value="Unassembled WGS sequence"/>
</dbReference>
<evidence type="ECO:0000313" key="1">
    <source>
        <dbReference type="EMBL" id="CAD8187642.1"/>
    </source>
</evidence>
<organism evidence="1 2">
    <name type="scientific">Paramecium octaurelia</name>
    <dbReference type="NCBI Taxonomy" id="43137"/>
    <lineage>
        <taxon>Eukaryota</taxon>
        <taxon>Sar</taxon>
        <taxon>Alveolata</taxon>
        <taxon>Ciliophora</taxon>
        <taxon>Intramacronucleata</taxon>
        <taxon>Oligohymenophorea</taxon>
        <taxon>Peniculida</taxon>
        <taxon>Parameciidae</taxon>
        <taxon>Paramecium</taxon>
    </lineage>
</organism>
<gene>
    <name evidence="1" type="ORF">POCTA_138.1.T0900198</name>
</gene>
<name>A0A8S1WFZ8_PAROT</name>
<proteinExistence type="predicted"/>
<protein>
    <submittedName>
        <fullName evidence="1">Uncharacterized protein</fullName>
    </submittedName>
</protein>
<reference evidence="1" key="1">
    <citation type="submission" date="2021-01" db="EMBL/GenBank/DDBJ databases">
        <authorList>
            <consortium name="Genoscope - CEA"/>
            <person name="William W."/>
        </authorList>
    </citation>
    <scope>NUCLEOTIDE SEQUENCE</scope>
</reference>
<keyword evidence="2" id="KW-1185">Reference proteome</keyword>
<sequence>MKVLMYQEIINKDKIWLMAFSRRNLSHLQKEIQQQICWLAQTDHFQVLEEQELWFDKADIRFYIEIFGNCYKEILKSNPENNMKIMAEKLQQSELKSHFNKEELQNGGGIDCENILKMSMKFKQYRDNIHRYLPMKIGYGGREMNIVKLGFHSEQEGIQFNVVRWYIDSYMTQRLLLTLKIERMYKIRHVDKKNVPSYIG</sequence>